<organism evidence="2 3">
    <name type="scientific">Mucuna pruriens</name>
    <name type="common">Velvet bean</name>
    <name type="synonym">Dolichos pruriens</name>
    <dbReference type="NCBI Taxonomy" id="157652"/>
    <lineage>
        <taxon>Eukaryota</taxon>
        <taxon>Viridiplantae</taxon>
        <taxon>Streptophyta</taxon>
        <taxon>Embryophyta</taxon>
        <taxon>Tracheophyta</taxon>
        <taxon>Spermatophyta</taxon>
        <taxon>Magnoliopsida</taxon>
        <taxon>eudicotyledons</taxon>
        <taxon>Gunneridae</taxon>
        <taxon>Pentapetalae</taxon>
        <taxon>rosids</taxon>
        <taxon>fabids</taxon>
        <taxon>Fabales</taxon>
        <taxon>Fabaceae</taxon>
        <taxon>Papilionoideae</taxon>
        <taxon>50 kb inversion clade</taxon>
        <taxon>NPAAA clade</taxon>
        <taxon>indigoferoid/millettioid clade</taxon>
        <taxon>Phaseoleae</taxon>
        <taxon>Mucuna</taxon>
    </lineage>
</organism>
<dbReference type="AlphaFoldDB" id="A0A371F4D3"/>
<reference evidence="2" key="1">
    <citation type="submission" date="2018-05" db="EMBL/GenBank/DDBJ databases">
        <title>Draft genome of Mucuna pruriens seed.</title>
        <authorList>
            <person name="Nnadi N.E."/>
            <person name="Vos R."/>
            <person name="Hasami M.H."/>
            <person name="Devisetty U.K."/>
            <person name="Aguiy J.C."/>
        </authorList>
    </citation>
    <scope>NUCLEOTIDE SEQUENCE [LARGE SCALE GENOMIC DNA]</scope>
    <source>
        <strain evidence="2">JCA_2017</strain>
    </source>
</reference>
<dbReference type="Pfam" id="PF07727">
    <property type="entry name" value="RVT_2"/>
    <property type="match status" value="1"/>
</dbReference>
<evidence type="ECO:0000313" key="3">
    <source>
        <dbReference type="Proteomes" id="UP000257109"/>
    </source>
</evidence>
<dbReference type="Proteomes" id="UP000257109">
    <property type="component" value="Unassembled WGS sequence"/>
</dbReference>
<dbReference type="InterPro" id="IPR013103">
    <property type="entry name" value="RVT_2"/>
</dbReference>
<name>A0A371F4D3_MUCPR</name>
<sequence length="97" mass="11182">MAMLEPECYEEASNKEVWVKAMEEDIKMIKKNNTWELVECPHGKDIIGVKWVYKTKLNLDGTIQKHNARLQQGIDYNEIFAPIAHLDTIRALIALIA</sequence>
<evidence type="ECO:0000259" key="1">
    <source>
        <dbReference type="Pfam" id="PF07727"/>
    </source>
</evidence>
<keyword evidence="3" id="KW-1185">Reference proteome</keyword>
<proteinExistence type="predicted"/>
<dbReference type="OrthoDB" id="1917367at2759"/>
<evidence type="ECO:0000313" key="2">
    <source>
        <dbReference type="EMBL" id="RDX73154.1"/>
    </source>
</evidence>
<feature type="non-terminal residue" evidence="2">
    <location>
        <position position="1"/>
    </location>
</feature>
<gene>
    <name evidence="2" type="ORF">CR513_47278</name>
</gene>
<dbReference type="EMBL" id="QJKJ01010627">
    <property type="protein sequence ID" value="RDX73154.1"/>
    <property type="molecule type" value="Genomic_DNA"/>
</dbReference>
<protein>
    <submittedName>
        <fullName evidence="2">Mitochondrial protein</fullName>
    </submittedName>
</protein>
<dbReference type="STRING" id="157652.A0A371F4D3"/>
<accession>A0A371F4D3</accession>
<comment type="caution">
    <text evidence="2">The sequence shown here is derived from an EMBL/GenBank/DDBJ whole genome shotgun (WGS) entry which is preliminary data.</text>
</comment>
<feature type="domain" description="Reverse transcriptase Ty1/copia-type" evidence="1">
    <location>
        <begin position="32"/>
        <end position="96"/>
    </location>
</feature>